<dbReference type="InterPro" id="IPR036237">
    <property type="entry name" value="Xyl_isomerase-like_sf"/>
</dbReference>
<dbReference type="RefSeq" id="WP_350933997.1">
    <property type="nucleotide sequence ID" value="NZ_JAYWLC010000001.1"/>
</dbReference>
<evidence type="ECO:0000313" key="1">
    <source>
        <dbReference type="EMBL" id="MER5170204.1"/>
    </source>
</evidence>
<dbReference type="EMBL" id="JAYWLC010000001">
    <property type="protein sequence ID" value="MER5170204.1"/>
    <property type="molecule type" value="Genomic_DNA"/>
</dbReference>
<reference evidence="1 2" key="1">
    <citation type="submission" date="2024-06" db="EMBL/GenBank/DDBJ databases">
        <title>Thioclava kandeliae sp. nov. from a rhizosphere soil sample of Kandelia candel in a mangrove.</title>
        <authorList>
            <person name="Mu T."/>
        </authorList>
    </citation>
    <scope>NUCLEOTIDE SEQUENCE [LARGE SCALE GENOMIC DNA]</scope>
    <source>
        <strain evidence="1 2">CPCC 100088</strain>
    </source>
</reference>
<dbReference type="Pfam" id="PF05114">
    <property type="entry name" value="MbnB_TglH_ChrH"/>
    <property type="match status" value="1"/>
</dbReference>
<dbReference type="Proteomes" id="UP001438953">
    <property type="component" value="Unassembled WGS sequence"/>
</dbReference>
<dbReference type="PANTHER" id="PTHR42194">
    <property type="entry name" value="UPF0276 PROTEIN HI_1600"/>
    <property type="match status" value="1"/>
</dbReference>
<proteinExistence type="predicted"/>
<protein>
    <submittedName>
        <fullName evidence="1">DUF692 domain-containing protein</fullName>
    </submittedName>
</protein>
<organism evidence="1 2">
    <name type="scientific">Thioclava kandeliae</name>
    <dbReference type="NCBI Taxonomy" id="3070818"/>
    <lineage>
        <taxon>Bacteria</taxon>
        <taxon>Pseudomonadati</taxon>
        <taxon>Pseudomonadota</taxon>
        <taxon>Alphaproteobacteria</taxon>
        <taxon>Rhodobacterales</taxon>
        <taxon>Paracoccaceae</taxon>
        <taxon>Thioclava</taxon>
    </lineage>
</organism>
<gene>
    <name evidence="1" type="ORF">VSX56_00325</name>
</gene>
<dbReference type="PANTHER" id="PTHR42194:SF1">
    <property type="entry name" value="UPF0276 PROTEIN HI_1600"/>
    <property type="match status" value="1"/>
</dbReference>
<sequence length="277" mass="30189">MTTALPARAGIGFKPKHLQDLARPGAVSWLEIHAENYMIEGGPRLAMLMDLAERFPISVHGVGLSIGGEGPLDRLHLRRLQQLLDRIRPAQFSEHLAWSTHQGAYYSDLLPLPYTEATLRHVADHVSEVQDRLGLQMLLENPTSYLRLADSTIPEPEFLARVAEKTGCGMLLDLNNLFLSSVNVGIGVEAYLAAYPLERTGEIHLAGHVPDPGGGGELLIDSHSTAVADPVWALCAEVIGRIGPRPVLIEWDEDVPEFAILEAEAARAQALLDEVPA</sequence>
<dbReference type="SUPFAM" id="SSF51658">
    <property type="entry name" value="Xylose isomerase-like"/>
    <property type="match status" value="1"/>
</dbReference>
<comment type="caution">
    <text evidence="1">The sequence shown here is derived from an EMBL/GenBank/DDBJ whole genome shotgun (WGS) entry which is preliminary data.</text>
</comment>
<dbReference type="NCBIfam" id="NF003818">
    <property type="entry name" value="PRK05409.1"/>
    <property type="match status" value="1"/>
</dbReference>
<evidence type="ECO:0000313" key="2">
    <source>
        <dbReference type="Proteomes" id="UP001438953"/>
    </source>
</evidence>
<dbReference type="InterPro" id="IPR007801">
    <property type="entry name" value="MbnB/TglH/ChrH"/>
</dbReference>
<keyword evidence="2" id="KW-1185">Reference proteome</keyword>
<name>A0ABV1SCK3_9RHOB</name>
<accession>A0ABV1SCK3</accession>
<dbReference type="Gene3D" id="3.20.20.150">
    <property type="entry name" value="Divalent-metal-dependent TIM barrel enzymes"/>
    <property type="match status" value="1"/>
</dbReference>